<feature type="compositionally biased region" description="Polar residues" evidence="1">
    <location>
        <begin position="51"/>
        <end position="60"/>
    </location>
</feature>
<reference evidence="2" key="2">
    <citation type="submission" date="2017-10" db="EMBL/GenBank/DDBJ databases">
        <title>Ladona fulva Genome sequencing and assembly.</title>
        <authorList>
            <person name="Murali S."/>
            <person name="Richards S."/>
            <person name="Bandaranaike D."/>
            <person name="Bellair M."/>
            <person name="Blankenburg K."/>
            <person name="Chao H."/>
            <person name="Dinh H."/>
            <person name="Doddapaneni H."/>
            <person name="Dugan-Rocha S."/>
            <person name="Elkadiri S."/>
            <person name="Gnanaolivu R."/>
            <person name="Hernandez B."/>
            <person name="Skinner E."/>
            <person name="Javaid M."/>
            <person name="Lee S."/>
            <person name="Li M."/>
            <person name="Ming W."/>
            <person name="Munidasa M."/>
            <person name="Muniz J."/>
            <person name="Nguyen L."/>
            <person name="Hughes D."/>
            <person name="Osuji N."/>
            <person name="Pu L.-L."/>
            <person name="Puazo M."/>
            <person name="Qu C."/>
            <person name="Quiroz J."/>
            <person name="Raj R."/>
            <person name="Weissenberger G."/>
            <person name="Xin Y."/>
            <person name="Zou X."/>
            <person name="Han Y."/>
            <person name="Worley K."/>
            <person name="Muzny D."/>
            <person name="Gibbs R."/>
        </authorList>
    </citation>
    <scope>NUCLEOTIDE SEQUENCE</scope>
    <source>
        <strain evidence="2">Sampled in the wild</strain>
    </source>
</reference>
<feature type="region of interest" description="Disordered" evidence="1">
    <location>
        <begin position="13"/>
        <end position="88"/>
    </location>
</feature>
<sequence>MCCCAQMMRWAPLPAVRLSAPSSTDPPAEEGPMAQRKNSPTPATEGPMNAGQRSLTSLSPSPKEVAAKEQRKGSSMQLKHDGVENYSK</sequence>
<feature type="compositionally biased region" description="Basic and acidic residues" evidence="1">
    <location>
        <begin position="65"/>
        <end position="88"/>
    </location>
</feature>
<proteinExistence type="predicted"/>
<keyword evidence="3" id="KW-1185">Reference proteome</keyword>
<evidence type="ECO:0000313" key="2">
    <source>
        <dbReference type="EMBL" id="KAG8224776.1"/>
    </source>
</evidence>
<accession>A0A8K0JY36</accession>
<evidence type="ECO:0000313" key="3">
    <source>
        <dbReference type="Proteomes" id="UP000792457"/>
    </source>
</evidence>
<dbReference type="Proteomes" id="UP000792457">
    <property type="component" value="Unassembled WGS sequence"/>
</dbReference>
<dbReference type="AlphaFoldDB" id="A0A8K0JY36"/>
<evidence type="ECO:0000256" key="1">
    <source>
        <dbReference type="SAM" id="MobiDB-lite"/>
    </source>
</evidence>
<reference evidence="2" key="1">
    <citation type="submission" date="2013-04" db="EMBL/GenBank/DDBJ databases">
        <authorList>
            <person name="Qu J."/>
            <person name="Murali S.C."/>
            <person name="Bandaranaike D."/>
            <person name="Bellair M."/>
            <person name="Blankenburg K."/>
            <person name="Chao H."/>
            <person name="Dinh H."/>
            <person name="Doddapaneni H."/>
            <person name="Downs B."/>
            <person name="Dugan-Rocha S."/>
            <person name="Elkadiri S."/>
            <person name="Gnanaolivu R.D."/>
            <person name="Hernandez B."/>
            <person name="Javaid M."/>
            <person name="Jayaseelan J.C."/>
            <person name="Lee S."/>
            <person name="Li M."/>
            <person name="Ming W."/>
            <person name="Munidasa M."/>
            <person name="Muniz J."/>
            <person name="Nguyen L."/>
            <person name="Ongeri F."/>
            <person name="Osuji N."/>
            <person name="Pu L.-L."/>
            <person name="Puazo M."/>
            <person name="Qu C."/>
            <person name="Quiroz J."/>
            <person name="Raj R."/>
            <person name="Weissenberger G."/>
            <person name="Xin Y."/>
            <person name="Zou X."/>
            <person name="Han Y."/>
            <person name="Richards S."/>
            <person name="Worley K."/>
            <person name="Muzny D."/>
            <person name="Gibbs R."/>
        </authorList>
    </citation>
    <scope>NUCLEOTIDE SEQUENCE</scope>
    <source>
        <strain evidence="2">Sampled in the wild</strain>
    </source>
</reference>
<comment type="caution">
    <text evidence="2">The sequence shown here is derived from an EMBL/GenBank/DDBJ whole genome shotgun (WGS) entry which is preliminary data.</text>
</comment>
<protein>
    <submittedName>
        <fullName evidence="2">Uncharacterized protein</fullName>
    </submittedName>
</protein>
<name>A0A8K0JY36_LADFU</name>
<dbReference type="EMBL" id="KZ308212">
    <property type="protein sequence ID" value="KAG8224776.1"/>
    <property type="molecule type" value="Genomic_DNA"/>
</dbReference>
<organism evidence="2 3">
    <name type="scientific">Ladona fulva</name>
    <name type="common">Scarce chaser dragonfly</name>
    <name type="synonym">Libellula fulva</name>
    <dbReference type="NCBI Taxonomy" id="123851"/>
    <lineage>
        <taxon>Eukaryota</taxon>
        <taxon>Metazoa</taxon>
        <taxon>Ecdysozoa</taxon>
        <taxon>Arthropoda</taxon>
        <taxon>Hexapoda</taxon>
        <taxon>Insecta</taxon>
        <taxon>Pterygota</taxon>
        <taxon>Palaeoptera</taxon>
        <taxon>Odonata</taxon>
        <taxon>Epiprocta</taxon>
        <taxon>Anisoptera</taxon>
        <taxon>Libelluloidea</taxon>
        <taxon>Libellulidae</taxon>
        <taxon>Ladona</taxon>
    </lineage>
</organism>
<gene>
    <name evidence="2" type="ORF">J437_LFUL002220</name>
</gene>